<name>S2DDG4_INDAL</name>
<dbReference type="EMBL" id="ALWO02000029">
    <property type="protein sequence ID" value="EOZ97212.1"/>
    <property type="molecule type" value="Genomic_DNA"/>
</dbReference>
<evidence type="ECO:0000259" key="1">
    <source>
        <dbReference type="PROSITE" id="PS50164"/>
    </source>
</evidence>
<dbReference type="Proteomes" id="UP000006073">
    <property type="component" value="Unassembled WGS sequence"/>
</dbReference>
<feature type="domain" description="GIY-YIG" evidence="1">
    <location>
        <begin position="1"/>
        <end position="44"/>
    </location>
</feature>
<dbReference type="PROSITE" id="PS50164">
    <property type="entry name" value="GIY_YIG"/>
    <property type="match status" value="1"/>
</dbReference>
<organism evidence="2 3">
    <name type="scientific">Indibacter alkaliphilus (strain CCUG 57479 / KCTC 22604 / LW1)</name>
    <dbReference type="NCBI Taxonomy" id="1189612"/>
    <lineage>
        <taxon>Bacteria</taxon>
        <taxon>Pseudomonadati</taxon>
        <taxon>Bacteroidota</taxon>
        <taxon>Cytophagia</taxon>
        <taxon>Cytophagales</taxon>
        <taxon>Cyclobacteriaceae</taxon>
    </lineage>
</organism>
<dbReference type="eggNOG" id="COG2827">
    <property type="taxonomic scope" value="Bacteria"/>
</dbReference>
<dbReference type="SUPFAM" id="SSF82771">
    <property type="entry name" value="GIY-YIG endonuclease"/>
    <property type="match status" value="1"/>
</dbReference>
<dbReference type="AlphaFoldDB" id="S2DDG4"/>
<dbReference type="InterPro" id="IPR035901">
    <property type="entry name" value="GIY-YIG_endonuc_sf"/>
</dbReference>
<keyword evidence="3" id="KW-1185">Reference proteome</keyword>
<comment type="caution">
    <text evidence="2">The sequence shown here is derived from an EMBL/GenBank/DDBJ whole genome shotgun (WGS) entry which is preliminary data.</text>
</comment>
<dbReference type="Pfam" id="PF01541">
    <property type="entry name" value="GIY-YIG"/>
    <property type="match status" value="1"/>
</dbReference>
<dbReference type="Gene3D" id="3.40.1440.10">
    <property type="entry name" value="GIY-YIG endonuclease"/>
    <property type="match status" value="1"/>
</dbReference>
<evidence type="ECO:0000313" key="2">
    <source>
        <dbReference type="EMBL" id="EOZ97212.1"/>
    </source>
</evidence>
<reference evidence="2 3" key="1">
    <citation type="journal article" date="2013" name="Genome Announc.">
        <title>Draft Genome Sequence of Indibacter alkaliphilus Strain LW1T, Isolated from Lonar Lake, a Haloalkaline Lake in the Buldana District of Maharashtra, India.</title>
        <authorList>
            <person name="Singh A."/>
            <person name="Kumar Jangir P."/>
            <person name="Sharma R."/>
            <person name="Singh A."/>
            <person name="Kumar Pinnaka A."/>
            <person name="Shivaji S."/>
        </authorList>
    </citation>
    <scope>NUCLEOTIDE SEQUENCE [LARGE SCALE GENOMIC DNA]</scope>
    <source>
        <strain evidence="3">CCUG 57479 / KCTC 22604 / LW1</strain>
    </source>
</reference>
<sequence length="63" mass="7649">MKPNSFVVKYNLNKLVYYEGFHSIDEAIMREKQLKGWTRQKKNILVNTMNPEWEDLSDEVRSW</sequence>
<dbReference type="InterPro" id="IPR000305">
    <property type="entry name" value="GIY-YIG_endonuc"/>
</dbReference>
<proteinExistence type="predicted"/>
<accession>S2DDG4</accession>
<evidence type="ECO:0000313" key="3">
    <source>
        <dbReference type="Proteomes" id="UP000006073"/>
    </source>
</evidence>
<gene>
    <name evidence="2" type="ORF">A33Q_1751</name>
</gene>
<protein>
    <recommendedName>
        <fullName evidence="1">GIY-YIG domain-containing protein</fullName>
    </recommendedName>
</protein>